<keyword evidence="3" id="KW-0812">Transmembrane</keyword>
<organism evidence="5 6">
    <name type="scientific">Linum tenue</name>
    <dbReference type="NCBI Taxonomy" id="586396"/>
    <lineage>
        <taxon>Eukaryota</taxon>
        <taxon>Viridiplantae</taxon>
        <taxon>Streptophyta</taxon>
        <taxon>Embryophyta</taxon>
        <taxon>Tracheophyta</taxon>
        <taxon>Spermatophyta</taxon>
        <taxon>Magnoliopsida</taxon>
        <taxon>eudicotyledons</taxon>
        <taxon>Gunneridae</taxon>
        <taxon>Pentapetalae</taxon>
        <taxon>rosids</taxon>
        <taxon>fabids</taxon>
        <taxon>Malpighiales</taxon>
        <taxon>Linaceae</taxon>
        <taxon>Linum</taxon>
    </lineage>
</organism>
<feature type="transmembrane region" description="Helical" evidence="3">
    <location>
        <begin position="537"/>
        <end position="559"/>
    </location>
</feature>
<name>A0AAV0RBX0_9ROSI</name>
<keyword evidence="3" id="KW-1133">Transmembrane helix</keyword>
<dbReference type="PROSITE" id="PS50297">
    <property type="entry name" value="ANK_REP_REGION"/>
    <property type="match status" value="1"/>
</dbReference>
<feature type="repeat" description="ANK" evidence="1">
    <location>
        <begin position="73"/>
        <end position="93"/>
    </location>
</feature>
<feature type="region of interest" description="Disordered" evidence="2">
    <location>
        <begin position="1"/>
        <end position="23"/>
    </location>
</feature>
<proteinExistence type="predicted"/>
<dbReference type="SMART" id="SM00248">
    <property type="entry name" value="ANK"/>
    <property type="match status" value="6"/>
</dbReference>
<evidence type="ECO:0000256" key="3">
    <source>
        <dbReference type="SAM" id="Phobius"/>
    </source>
</evidence>
<dbReference type="PANTHER" id="PTHR24177:SF33">
    <property type="entry name" value="ANKYRIN REPEAT FAMILY PROTEIN"/>
    <property type="match status" value="1"/>
</dbReference>
<dbReference type="SUPFAM" id="SSF48403">
    <property type="entry name" value="Ankyrin repeat"/>
    <property type="match status" value="1"/>
</dbReference>
<dbReference type="InterPro" id="IPR026961">
    <property type="entry name" value="PGG_dom"/>
</dbReference>
<feature type="transmembrane region" description="Helical" evidence="3">
    <location>
        <begin position="497"/>
        <end position="517"/>
    </location>
</feature>
<dbReference type="EMBL" id="CAMGYJ010000010">
    <property type="protein sequence ID" value="CAI0554840.1"/>
    <property type="molecule type" value="Genomic_DNA"/>
</dbReference>
<dbReference type="Pfam" id="PF00023">
    <property type="entry name" value="Ank"/>
    <property type="match status" value="1"/>
</dbReference>
<feature type="transmembrane region" description="Helical" evidence="3">
    <location>
        <begin position="611"/>
        <end position="630"/>
    </location>
</feature>
<gene>
    <name evidence="5" type="ORF">LITE_LOCUS47351</name>
</gene>
<dbReference type="AlphaFoldDB" id="A0AAV0RBX0"/>
<feature type="domain" description="PGG" evidence="4">
    <location>
        <begin position="490"/>
        <end position="602"/>
    </location>
</feature>
<keyword evidence="1" id="KW-0040">ANK repeat</keyword>
<sequence>MRKQTTNAKAWLSGSNPSTSTTNIAAAGQDEDYIRNLPLYRALDSGDWETTKRLLNRHPDGPVPAATASLSPDGDTALHVAVLAGHEGIVERLATEVLPKGALMMKNKSSATALNYAAIGGVTGIADCLVRKAPELLRVPNQNGHIPVVVASLYGHREMVRYLYHASPKDDLVGHGGSKINGAMLLTTCIVDGLYDIALDLLHCYPQLAFTQDSDKDTALEVLAQTPSAFPSGAPLAWWQWWIYSFIRVPHIASLNIVSDDGVVDDKRPETGRKRTILRQGIFLLLWMINKALRQLLVVFSRSLKYLVPGFKRLYDLKLTHVQAIELLRCLCQQISTLSESEFEKTGIQKALFDAIEHGIVELIVELIKQYPDIVWREDESQRGIFLCATLHRQEKIFNLIYRMGAKKNAMATPWDVNHNNILHQAAFLAPLSQLDRVTGAALQMQRELQWYKEVESIVQPKQREMRNLSHDTPRTLFTKEHRGLVEEGEKWMKETATSCTVVAALIATIMFSALFTLPGGFDQYTGLPIFLHRSSFIAYIVSDAVSLFSSTSSMLMFLGMLTSRYREEDFLRSLPMKLIIGLSTLFFSMATMMMTFGVALMIFLKERFDWVSFPIMLLASVPVTLFALLQFPLLVDIFLSTYGPGIFDKPNKRGRFL</sequence>
<dbReference type="PROSITE" id="PS50088">
    <property type="entry name" value="ANK_REPEAT"/>
    <property type="match status" value="1"/>
</dbReference>
<evidence type="ECO:0000256" key="1">
    <source>
        <dbReference type="PROSITE-ProRule" id="PRU00023"/>
    </source>
</evidence>
<evidence type="ECO:0000313" key="5">
    <source>
        <dbReference type="EMBL" id="CAI0554840.1"/>
    </source>
</evidence>
<accession>A0AAV0RBX0</accession>
<keyword evidence="6" id="KW-1185">Reference proteome</keyword>
<keyword evidence="3" id="KW-0472">Membrane</keyword>
<dbReference type="PANTHER" id="PTHR24177">
    <property type="entry name" value="CASKIN"/>
    <property type="match status" value="1"/>
</dbReference>
<dbReference type="GO" id="GO:0016020">
    <property type="term" value="C:membrane"/>
    <property type="evidence" value="ECO:0007669"/>
    <property type="project" value="TreeGrafter"/>
</dbReference>
<comment type="caution">
    <text evidence="5">The sequence shown here is derived from an EMBL/GenBank/DDBJ whole genome shotgun (WGS) entry which is preliminary data.</text>
</comment>
<dbReference type="Gene3D" id="1.25.40.20">
    <property type="entry name" value="Ankyrin repeat-containing domain"/>
    <property type="match status" value="1"/>
</dbReference>
<evidence type="ECO:0000259" key="4">
    <source>
        <dbReference type="Pfam" id="PF13962"/>
    </source>
</evidence>
<feature type="transmembrane region" description="Helical" evidence="3">
    <location>
        <begin position="579"/>
        <end position="605"/>
    </location>
</feature>
<dbReference type="Proteomes" id="UP001154282">
    <property type="component" value="Unassembled WGS sequence"/>
</dbReference>
<reference evidence="5" key="1">
    <citation type="submission" date="2022-08" db="EMBL/GenBank/DDBJ databases">
        <authorList>
            <person name="Gutierrez-Valencia J."/>
        </authorList>
    </citation>
    <scope>NUCLEOTIDE SEQUENCE</scope>
</reference>
<dbReference type="InterPro" id="IPR036770">
    <property type="entry name" value="Ankyrin_rpt-contain_sf"/>
</dbReference>
<protein>
    <recommendedName>
        <fullName evidence="4">PGG domain-containing protein</fullName>
    </recommendedName>
</protein>
<evidence type="ECO:0000256" key="2">
    <source>
        <dbReference type="SAM" id="MobiDB-lite"/>
    </source>
</evidence>
<evidence type="ECO:0000313" key="6">
    <source>
        <dbReference type="Proteomes" id="UP001154282"/>
    </source>
</evidence>
<dbReference type="Pfam" id="PF13962">
    <property type="entry name" value="PGG"/>
    <property type="match status" value="1"/>
</dbReference>
<dbReference type="InterPro" id="IPR002110">
    <property type="entry name" value="Ankyrin_rpt"/>
</dbReference>